<dbReference type="SUPFAM" id="SSF51735">
    <property type="entry name" value="NAD(P)-binding Rossmann-fold domains"/>
    <property type="match status" value="1"/>
</dbReference>
<accession>A0ABW0NUF8</accession>
<dbReference type="PRINTS" id="PR00081">
    <property type="entry name" value="GDHRDH"/>
</dbReference>
<dbReference type="SMART" id="SM00822">
    <property type="entry name" value="PKS_KR"/>
    <property type="match status" value="1"/>
</dbReference>
<dbReference type="EMBL" id="JBHSMG010000003">
    <property type="protein sequence ID" value="MFC5502958.1"/>
    <property type="molecule type" value="Genomic_DNA"/>
</dbReference>
<evidence type="ECO:0000256" key="1">
    <source>
        <dbReference type="ARBA" id="ARBA00006484"/>
    </source>
</evidence>
<dbReference type="Gene3D" id="3.40.50.720">
    <property type="entry name" value="NAD(P)-binding Rossmann-like Domain"/>
    <property type="match status" value="1"/>
</dbReference>
<evidence type="ECO:0000256" key="2">
    <source>
        <dbReference type="ARBA" id="ARBA00023002"/>
    </source>
</evidence>
<dbReference type="RefSeq" id="WP_386740676.1">
    <property type="nucleotide sequence ID" value="NZ_JBHSMG010000003.1"/>
</dbReference>
<dbReference type="CDD" id="cd05233">
    <property type="entry name" value="SDR_c"/>
    <property type="match status" value="1"/>
</dbReference>
<gene>
    <name evidence="4" type="ORF">ACFPJ4_11975</name>
</gene>
<evidence type="ECO:0000313" key="4">
    <source>
        <dbReference type="EMBL" id="MFC5502958.1"/>
    </source>
</evidence>
<dbReference type="Pfam" id="PF13561">
    <property type="entry name" value="adh_short_C2"/>
    <property type="match status" value="1"/>
</dbReference>
<protein>
    <submittedName>
        <fullName evidence="4">SDR family oxidoreductase</fullName>
    </submittedName>
</protein>
<keyword evidence="2" id="KW-0560">Oxidoreductase</keyword>
<proteinExistence type="inferred from homology"/>
<dbReference type="InterPro" id="IPR057326">
    <property type="entry name" value="KR_dom"/>
</dbReference>
<dbReference type="InterPro" id="IPR020904">
    <property type="entry name" value="Sc_DH/Rdtase_CS"/>
</dbReference>
<comment type="similarity">
    <text evidence="1">Belongs to the short-chain dehydrogenases/reductases (SDR) family.</text>
</comment>
<dbReference type="PANTHER" id="PTHR43669:SF3">
    <property type="entry name" value="ALCOHOL DEHYDROGENASE, PUTATIVE (AFU_ORTHOLOGUE AFUA_3G03445)-RELATED"/>
    <property type="match status" value="1"/>
</dbReference>
<dbReference type="InterPro" id="IPR002347">
    <property type="entry name" value="SDR_fam"/>
</dbReference>
<evidence type="ECO:0000313" key="5">
    <source>
        <dbReference type="Proteomes" id="UP001596039"/>
    </source>
</evidence>
<dbReference type="PROSITE" id="PS00061">
    <property type="entry name" value="ADH_SHORT"/>
    <property type="match status" value="1"/>
</dbReference>
<dbReference type="InterPro" id="IPR036291">
    <property type="entry name" value="NAD(P)-bd_dom_sf"/>
</dbReference>
<reference evidence="5" key="1">
    <citation type="journal article" date="2019" name="Int. J. Syst. Evol. Microbiol.">
        <title>The Global Catalogue of Microorganisms (GCM) 10K type strain sequencing project: providing services to taxonomists for standard genome sequencing and annotation.</title>
        <authorList>
            <consortium name="The Broad Institute Genomics Platform"/>
            <consortium name="The Broad Institute Genome Sequencing Center for Infectious Disease"/>
            <person name="Wu L."/>
            <person name="Ma J."/>
        </authorList>
    </citation>
    <scope>NUCLEOTIDE SEQUENCE [LARGE SCALE GENOMIC DNA]</scope>
    <source>
        <strain evidence="5">CGMCC 4.6997</strain>
    </source>
</reference>
<sequence length="247" mass="25371">MGRFENKSVVITGGSTGIGFATAQSLISEGARILITGRTQSSLDEAASRLGGDAIAVLSDAGSLRDIETLAERAKSAFGTVDGLFVNAGVNGFAPFGETTEELFDELMNINAKGPYFTVQRLAPLLSEGSGVVITTSIANVLGLPTLSAYAAAKAATRSMVRSLARELLPGGVRVNAVSPGAIDSGILQKSMPDHIAKQAQAQMAADNPMGRLGTADEVARAVTYLLFDASYTTGAELTVDGGGSQL</sequence>
<feature type="domain" description="Ketoreductase" evidence="3">
    <location>
        <begin position="7"/>
        <end position="181"/>
    </location>
</feature>
<organism evidence="4 5">
    <name type="scientific">Lysinimonas soli</name>
    <dbReference type="NCBI Taxonomy" id="1074233"/>
    <lineage>
        <taxon>Bacteria</taxon>
        <taxon>Bacillati</taxon>
        <taxon>Actinomycetota</taxon>
        <taxon>Actinomycetes</taxon>
        <taxon>Micrococcales</taxon>
        <taxon>Microbacteriaceae</taxon>
        <taxon>Lysinimonas</taxon>
    </lineage>
</organism>
<dbReference type="Proteomes" id="UP001596039">
    <property type="component" value="Unassembled WGS sequence"/>
</dbReference>
<keyword evidence="5" id="KW-1185">Reference proteome</keyword>
<name>A0ABW0NUF8_9MICO</name>
<evidence type="ECO:0000259" key="3">
    <source>
        <dbReference type="SMART" id="SM00822"/>
    </source>
</evidence>
<dbReference type="PANTHER" id="PTHR43669">
    <property type="entry name" value="5-KETO-D-GLUCONATE 5-REDUCTASE"/>
    <property type="match status" value="1"/>
</dbReference>
<comment type="caution">
    <text evidence="4">The sequence shown here is derived from an EMBL/GenBank/DDBJ whole genome shotgun (WGS) entry which is preliminary data.</text>
</comment>